<dbReference type="Proteomes" id="UP000317167">
    <property type="component" value="Unassembled WGS sequence"/>
</dbReference>
<protein>
    <recommendedName>
        <fullName evidence="3">Lactococcin family bacteriocin</fullName>
    </recommendedName>
</protein>
<organism evidence="1 2">
    <name type="scientific">Lactococcus lactis</name>
    <dbReference type="NCBI Taxonomy" id="1358"/>
    <lineage>
        <taxon>Bacteria</taxon>
        <taxon>Bacillati</taxon>
        <taxon>Bacillota</taxon>
        <taxon>Bacilli</taxon>
        <taxon>Lactobacillales</taxon>
        <taxon>Streptococcaceae</taxon>
        <taxon>Lactococcus</taxon>
    </lineage>
</organism>
<proteinExistence type="predicted"/>
<reference evidence="1 2" key="1">
    <citation type="submission" date="2019-07" db="EMBL/GenBank/DDBJ databases">
        <title>Draft genome of 7 Lactococcus lactis strains isolated from an artisanal cheese production.</title>
        <authorList>
            <person name="Biolcati F."/>
            <person name="Bottero M.T."/>
            <person name="Dalmasso A."/>
            <person name="Mcauliffe O."/>
        </authorList>
    </citation>
    <scope>NUCLEOTIDE SEQUENCE [LARGE SCALE GENOMIC DNA]</scope>
    <source>
        <strain evidence="1 2">MRS45.2</strain>
    </source>
</reference>
<dbReference type="RefSeq" id="WP_021215264.1">
    <property type="nucleotide sequence ID" value="NZ_VJWV01000031.1"/>
</dbReference>
<evidence type="ECO:0000313" key="2">
    <source>
        <dbReference type="Proteomes" id="UP000317167"/>
    </source>
</evidence>
<dbReference type="AlphaFoldDB" id="A0A552YWA5"/>
<dbReference type="EMBL" id="VJWV01000031">
    <property type="protein sequence ID" value="TRW71519.1"/>
    <property type="molecule type" value="Genomic_DNA"/>
</dbReference>
<sequence length="66" mass="7466">MKNNSDFEQTIFDNFKEITEEELMQTSVGYNYSANDVLRWLNGHSGLGNFHANNHNPYGNGGTPND</sequence>
<name>A0A552YWA5_9LACT</name>
<comment type="caution">
    <text evidence="1">The sequence shown here is derived from an EMBL/GenBank/DDBJ whole genome shotgun (WGS) entry which is preliminary data.</text>
</comment>
<gene>
    <name evidence="1" type="ORF">FNJ53_13555</name>
</gene>
<accession>A0A552YWA5</accession>
<evidence type="ECO:0008006" key="3">
    <source>
        <dbReference type="Google" id="ProtNLM"/>
    </source>
</evidence>
<evidence type="ECO:0000313" key="1">
    <source>
        <dbReference type="EMBL" id="TRW71519.1"/>
    </source>
</evidence>